<organism evidence="9 10">
    <name type="scientific">Spirosoma aureum</name>
    <dbReference type="NCBI Taxonomy" id="2692134"/>
    <lineage>
        <taxon>Bacteria</taxon>
        <taxon>Pseudomonadati</taxon>
        <taxon>Bacteroidota</taxon>
        <taxon>Cytophagia</taxon>
        <taxon>Cytophagales</taxon>
        <taxon>Cytophagaceae</taxon>
        <taxon>Spirosoma</taxon>
    </lineage>
</organism>
<accession>A0A6G9AN86</accession>
<evidence type="ECO:0000256" key="5">
    <source>
        <dbReference type="ARBA" id="ARBA00023237"/>
    </source>
</evidence>
<keyword evidence="10" id="KW-1185">Reference proteome</keyword>
<comment type="subcellular location">
    <subcellularLocation>
        <location evidence="1">Cell outer membrane</location>
    </subcellularLocation>
</comment>
<evidence type="ECO:0000259" key="8">
    <source>
        <dbReference type="Pfam" id="PF14322"/>
    </source>
</evidence>
<comment type="similarity">
    <text evidence="2">Belongs to the SusD family.</text>
</comment>
<feature type="domain" description="SusD-like N-terminal" evidence="8">
    <location>
        <begin position="24"/>
        <end position="226"/>
    </location>
</feature>
<feature type="chain" id="PRO_5026177825" evidence="6">
    <location>
        <begin position="24"/>
        <end position="500"/>
    </location>
</feature>
<dbReference type="AlphaFoldDB" id="A0A6G9AN86"/>
<evidence type="ECO:0000256" key="4">
    <source>
        <dbReference type="ARBA" id="ARBA00023136"/>
    </source>
</evidence>
<evidence type="ECO:0000256" key="3">
    <source>
        <dbReference type="ARBA" id="ARBA00022729"/>
    </source>
</evidence>
<feature type="signal peptide" evidence="6">
    <location>
        <begin position="1"/>
        <end position="23"/>
    </location>
</feature>
<evidence type="ECO:0000313" key="10">
    <source>
        <dbReference type="Proteomes" id="UP000501802"/>
    </source>
</evidence>
<dbReference type="RefSeq" id="WP_167209377.1">
    <property type="nucleotide sequence ID" value="NZ_CP050063.1"/>
</dbReference>
<dbReference type="EMBL" id="CP050063">
    <property type="protein sequence ID" value="QIP13878.1"/>
    <property type="molecule type" value="Genomic_DNA"/>
</dbReference>
<dbReference type="Gene3D" id="1.25.40.390">
    <property type="match status" value="1"/>
</dbReference>
<keyword evidence="5" id="KW-0998">Cell outer membrane</keyword>
<evidence type="ECO:0000256" key="6">
    <source>
        <dbReference type="SAM" id="SignalP"/>
    </source>
</evidence>
<proteinExistence type="inferred from homology"/>
<dbReference type="InterPro" id="IPR011990">
    <property type="entry name" value="TPR-like_helical_dom_sf"/>
</dbReference>
<evidence type="ECO:0000259" key="7">
    <source>
        <dbReference type="Pfam" id="PF07980"/>
    </source>
</evidence>
<dbReference type="InterPro" id="IPR033985">
    <property type="entry name" value="SusD-like_N"/>
</dbReference>
<dbReference type="Pfam" id="PF07980">
    <property type="entry name" value="SusD_RagB"/>
    <property type="match status" value="1"/>
</dbReference>
<dbReference type="Proteomes" id="UP000501802">
    <property type="component" value="Chromosome"/>
</dbReference>
<dbReference type="GO" id="GO:0009279">
    <property type="term" value="C:cell outer membrane"/>
    <property type="evidence" value="ECO:0007669"/>
    <property type="project" value="UniProtKB-SubCell"/>
</dbReference>
<dbReference type="Pfam" id="PF14322">
    <property type="entry name" value="SusD-like_3"/>
    <property type="match status" value="1"/>
</dbReference>
<evidence type="ECO:0000256" key="1">
    <source>
        <dbReference type="ARBA" id="ARBA00004442"/>
    </source>
</evidence>
<evidence type="ECO:0000313" key="9">
    <source>
        <dbReference type="EMBL" id="QIP13878.1"/>
    </source>
</evidence>
<keyword evidence="3 6" id="KW-0732">Signal</keyword>
<dbReference type="InterPro" id="IPR012944">
    <property type="entry name" value="SusD_RagB_dom"/>
</dbReference>
<gene>
    <name evidence="9" type="ORF">G8759_15290</name>
</gene>
<feature type="domain" description="RagB/SusD" evidence="7">
    <location>
        <begin position="345"/>
        <end position="500"/>
    </location>
</feature>
<protein>
    <submittedName>
        <fullName evidence="9">RagB/SusD family nutrient uptake outer membrane protein</fullName>
    </submittedName>
</protein>
<evidence type="ECO:0000256" key="2">
    <source>
        <dbReference type="ARBA" id="ARBA00006275"/>
    </source>
</evidence>
<dbReference type="SUPFAM" id="SSF48452">
    <property type="entry name" value="TPR-like"/>
    <property type="match status" value="1"/>
</dbReference>
<sequence>MKPNRLLCLVCSLGLLLSTTACHDFLEKVPQSALTPDNFYNNNAEATAAINGVYYRLSNYTGTYAFRYQLLSELTTDDFVWARAAGTLVIINTYTFDSSLREIASVWEETYQMIAYANSVIKNVPQAAGVTESLRKRIEAEARFLRATGYFNLVRFFGDVPLITQPYETLDNLQVPRDPVQKVYDQIIEDGLFAEQNLPKKTEIVTAERGRAAQGAAKAMLAKVYLTMASPGTKGITADKKMLYQKAADKCKQILDGTSGSYSLMADYGSIFAKTNEYNNEVLFDVQYKSGLGQGATGAGAIFGGLFVPLSVPTGQANMTPRAGLYDSFPPNDKRRAWGFWTEFTDPAGKKYTFDQPYVYKYVDIEQLRLNNGADGGINFILYRLGDVYLMYAEALNELGRTAEAYSSINAIRHRAGIGDVSAGLSQADFRNVVWQERRWELFAEGTRRFDLVRENRLVEAVRAVGDANNKIQDFHVLLPIPQREINTNKAPGFGQNPGY</sequence>
<keyword evidence="4" id="KW-0472">Membrane</keyword>
<dbReference type="KEGG" id="spib:G8759_15290"/>
<reference evidence="9 10" key="1">
    <citation type="submission" date="2020-03" db="EMBL/GenBank/DDBJ databases">
        <authorList>
            <person name="Kim M.K."/>
        </authorList>
    </citation>
    <scope>NUCLEOTIDE SEQUENCE [LARGE SCALE GENOMIC DNA]</scope>
    <source>
        <strain evidence="9 10">BT328</strain>
    </source>
</reference>
<name>A0A6G9AN86_9BACT</name>
<dbReference type="CDD" id="cd08977">
    <property type="entry name" value="SusD"/>
    <property type="match status" value="1"/>
</dbReference>
<dbReference type="PROSITE" id="PS51257">
    <property type="entry name" value="PROKAR_LIPOPROTEIN"/>
    <property type="match status" value="1"/>
</dbReference>